<dbReference type="InterPro" id="IPR029057">
    <property type="entry name" value="PRTase-like"/>
</dbReference>
<evidence type="ECO:0000313" key="3">
    <source>
        <dbReference type="Proteomes" id="UP000729701"/>
    </source>
</evidence>
<organism evidence="2 3">
    <name type="scientific">Cyanomargarita calcarea GSE-NOS-MK-12-04C</name>
    <dbReference type="NCBI Taxonomy" id="2839659"/>
    <lineage>
        <taxon>Bacteria</taxon>
        <taxon>Bacillati</taxon>
        <taxon>Cyanobacteriota</taxon>
        <taxon>Cyanophyceae</taxon>
        <taxon>Nostocales</taxon>
        <taxon>Cyanomargaritaceae</taxon>
        <taxon>Cyanomargarita</taxon>
    </lineage>
</organism>
<sequence length="225" mass="25325">MRTWAKKYFQGFLKLFLQSSCPLCQRQTSEEFCPDCTRQLLNCHLKDPNFLWKQPLPVFVWGAYGGSLKRAIAAMKYENHPEIARPLGQWLAEAWMLYSQPSSKQPVVVPIPLHKSRQKERGFNQAALIAESFCEVTGFKLKQNGLQRMQNTQAQFGLSVSERQKNLAKAFEIGQDFRRLPDAPVLLVDDIYTTGATARAAVETLNQNRISVCGLVATATTAKSG</sequence>
<evidence type="ECO:0000313" key="2">
    <source>
        <dbReference type="EMBL" id="MBW4667934.1"/>
    </source>
</evidence>
<dbReference type="Gene3D" id="3.40.50.2020">
    <property type="match status" value="1"/>
</dbReference>
<name>A0A951USH6_9CYAN</name>
<dbReference type="PANTHER" id="PTHR47505">
    <property type="entry name" value="DNA UTILIZATION PROTEIN YHGH"/>
    <property type="match status" value="1"/>
</dbReference>
<proteinExistence type="inferred from homology"/>
<protein>
    <submittedName>
        <fullName evidence="2">ComF family protein</fullName>
    </submittedName>
</protein>
<dbReference type="AlphaFoldDB" id="A0A951USH6"/>
<evidence type="ECO:0000256" key="1">
    <source>
        <dbReference type="ARBA" id="ARBA00008007"/>
    </source>
</evidence>
<gene>
    <name evidence="2" type="ORF">KME60_11015</name>
</gene>
<reference evidence="2" key="2">
    <citation type="journal article" date="2022" name="Microbiol. Resour. Announc.">
        <title>Metagenome Sequencing to Explore Phylogenomics of Terrestrial Cyanobacteria.</title>
        <authorList>
            <person name="Ward R.D."/>
            <person name="Stajich J.E."/>
            <person name="Johansen J.R."/>
            <person name="Huntemann M."/>
            <person name="Clum A."/>
            <person name="Foster B."/>
            <person name="Foster B."/>
            <person name="Roux S."/>
            <person name="Palaniappan K."/>
            <person name="Varghese N."/>
            <person name="Mukherjee S."/>
            <person name="Reddy T.B.K."/>
            <person name="Daum C."/>
            <person name="Copeland A."/>
            <person name="Chen I.A."/>
            <person name="Ivanova N.N."/>
            <person name="Kyrpides N.C."/>
            <person name="Shapiro N."/>
            <person name="Eloe-Fadrosh E.A."/>
            <person name="Pietrasiak N."/>
        </authorList>
    </citation>
    <scope>NUCLEOTIDE SEQUENCE</scope>
    <source>
        <strain evidence="2">GSE-NOS-MK-12-04C</strain>
    </source>
</reference>
<comment type="similarity">
    <text evidence="1">Belongs to the ComF/GntX family.</text>
</comment>
<dbReference type="Proteomes" id="UP000729701">
    <property type="component" value="Unassembled WGS sequence"/>
</dbReference>
<dbReference type="SUPFAM" id="SSF53271">
    <property type="entry name" value="PRTase-like"/>
    <property type="match status" value="1"/>
</dbReference>
<dbReference type="InterPro" id="IPR051910">
    <property type="entry name" value="ComF/GntX_DNA_util-trans"/>
</dbReference>
<dbReference type="EMBL" id="JAHHGZ010000010">
    <property type="protein sequence ID" value="MBW4667934.1"/>
    <property type="molecule type" value="Genomic_DNA"/>
</dbReference>
<dbReference type="InterPro" id="IPR000836">
    <property type="entry name" value="PRTase_dom"/>
</dbReference>
<comment type="caution">
    <text evidence="2">The sequence shown here is derived from an EMBL/GenBank/DDBJ whole genome shotgun (WGS) entry which is preliminary data.</text>
</comment>
<accession>A0A951USH6</accession>
<dbReference type="CDD" id="cd06223">
    <property type="entry name" value="PRTases_typeI"/>
    <property type="match status" value="1"/>
</dbReference>
<reference evidence="2" key="1">
    <citation type="submission" date="2021-05" db="EMBL/GenBank/DDBJ databases">
        <authorList>
            <person name="Pietrasiak N."/>
            <person name="Ward R."/>
            <person name="Stajich J.E."/>
            <person name="Kurbessoian T."/>
        </authorList>
    </citation>
    <scope>NUCLEOTIDE SEQUENCE</scope>
    <source>
        <strain evidence="2">GSE-NOS-MK-12-04C</strain>
    </source>
</reference>
<dbReference type="PANTHER" id="PTHR47505:SF1">
    <property type="entry name" value="DNA UTILIZATION PROTEIN YHGH"/>
    <property type="match status" value="1"/>
</dbReference>